<keyword evidence="6" id="KW-0249">Electron transport</keyword>
<feature type="binding site" description="axial binding residue" evidence="9">
    <location>
        <position position="56"/>
    </location>
    <ligand>
        <name>heme c</name>
        <dbReference type="ChEBI" id="CHEBI:61717"/>
        <label>1</label>
    </ligand>
    <ligandPart>
        <name>Fe</name>
        <dbReference type="ChEBI" id="CHEBI:18248"/>
    </ligandPart>
</feature>
<comment type="subcellular location">
    <subcellularLocation>
        <location evidence="1">Periplasm</location>
    </subcellularLocation>
</comment>
<dbReference type="Gene3D" id="1.10.760.10">
    <property type="entry name" value="Cytochrome c-like domain"/>
    <property type="match status" value="2"/>
</dbReference>
<comment type="caution">
    <text evidence="11">The sequence shown here is derived from an EMBL/GenBank/DDBJ whole genome shotgun (WGS) entry which is preliminary data.</text>
</comment>
<dbReference type="EMBL" id="JACIEQ010000001">
    <property type="protein sequence ID" value="MBB4021698.1"/>
    <property type="molecule type" value="Genomic_DNA"/>
</dbReference>
<proteinExistence type="predicted"/>
<reference evidence="11" key="1">
    <citation type="submission" date="2020-08" db="EMBL/GenBank/DDBJ databases">
        <title>Genomic Encyclopedia of Type Strains, Phase IV (KMG-IV): sequencing the most valuable type-strain genomes for metagenomic binning, comparative biology and taxonomic classification.</title>
        <authorList>
            <person name="Goeker M."/>
        </authorList>
    </citation>
    <scope>NUCLEOTIDE SEQUENCE [LARGE SCALE GENOMIC DNA]</scope>
    <source>
        <strain evidence="11">DSM 105040</strain>
    </source>
</reference>
<evidence type="ECO:0000256" key="9">
    <source>
        <dbReference type="PIRSR" id="PIRSR000005-2"/>
    </source>
</evidence>
<evidence type="ECO:0000256" key="2">
    <source>
        <dbReference type="ARBA" id="ARBA00022448"/>
    </source>
</evidence>
<evidence type="ECO:0000256" key="8">
    <source>
        <dbReference type="PIRSR" id="PIRSR000005-1"/>
    </source>
</evidence>
<dbReference type="SUPFAM" id="SSF46626">
    <property type="entry name" value="Cytochrome c"/>
    <property type="match status" value="2"/>
</dbReference>
<evidence type="ECO:0000256" key="3">
    <source>
        <dbReference type="ARBA" id="ARBA00022617"/>
    </source>
</evidence>
<dbReference type="InterPro" id="IPR009056">
    <property type="entry name" value="Cyt_c-like_dom"/>
</dbReference>
<feature type="binding site" description="covalent" evidence="8">
    <location>
        <position position="154"/>
    </location>
    <ligand>
        <name>heme c</name>
        <dbReference type="ChEBI" id="CHEBI:61717"/>
        <label>2</label>
    </ligand>
</feature>
<dbReference type="Proteomes" id="UP000585681">
    <property type="component" value="Unassembled WGS sequence"/>
</dbReference>
<feature type="binding site" description="covalent" evidence="8">
    <location>
        <position position="52"/>
    </location>
    <ligand>
        <name>heme c</name>
        <dbReference type="ChEBI" id="CHEBI:61717"/>
        <label>1</label>
    </ligand>
</feature>
<feature type="domain" description="Cytochrome c" evidence="10">
    <location>
        <begin position="128"/>
        <end position="218"/>
    </location>
</feature>
<dbReference type="InterPro" id="IPR024167">
    <property type="entry name" value="Cytochrome_c4-like"/>
</dbReference>
<gene>
    <name evidence="11" type="ORF">GGR17_001489</name>
</gene>
<dbReference type="InterPro" id="IPR036909">
    <property type="entry name" value="Cyt_c-like_dom_sf"/>
</dbReference>
<organism evidence="11 12">
    <name type="scientific">Actibacterium naphthalenivorans</name>
    <dbReference type="NCBI Taxonomy" id="1614693"/>
    <lineage>
        <taxon>Bacteria</taxon>
        <taxon>Pseudomonadati</taxon>
        <taxon>Pseudomonadota</taxon>
        <taxon>Alphaproteobacteria</taxon>
        <taxon>Rhodobacterales</taxon>
        <taxon>Roseobacteraceae</taxon>
        <taxon>Actibacterium</taxon>
    </lineage>
</organism>
<feature type="binding site" description="covalent" evidence="8">
    <location>
        <position position="151"/>
    </location>
    <ligand>
        <name>heme c</name>
        <dbReference type="ChEBI" id="CHEBI:61717"/>
        <label>2</label>
    </ligand>
</feature>
<feature type="binding site" description="covalent" evidence="8">
    <location>
        <position position="55"/>
    </location>
    <ligand>
        <name>heme c</name>
        <dbReference type="ChEBI" id="CHEBI:61717"/>
        <label>1</label>
    </ligand>
</feature>
<dbReference type="RefSeq" id="WP_157445627.1">
    <property type="nucleotide sequence ID" value="NZ_JACIEQ010000001.1"/>
</dbReference>
<feature type="domain" description="Cytochrome c" evidence="10">
    <location>
        <begin position="39"/>
        <end position="118"/>
    </location>
</feature>
<dbReference type="Pfam" id="PF00034">
    <property type="entry name" value="Cytochrom_C"/>
    <property type="match status" value="2"/>
</dbReference>
<dbReference type="AlphaFoldDB" id="A0A840CDT1"/>
<evidence type="ECO:0000256" key="7">
    <source>
        <dbReference type="ARBA" id="ARBA00023004"/>
    </source>
</evidence>
<dbReference type="InterPro" id="IPR050597">
    <property type="entry name" value="Cytochrome_c_Oxidase_Subunit"/>
</dbReference>
<name>A0A840CDT1_9RHOB</name>
<feature type="binding site" description="axial binding residue" evidence="9">
    <location>
        <position position="95"/>
    </location>
    <ligand>
        <name>heme c</name>
        <dbReference type="ChEBI" id="CHEBI:61717"/>
        <label>1</label>
    </ligand>
    <ligandPart>
        <name>Fe</name>
        <dbReference type="ChEBI" id="CHEBI:18248"/>
    </ligandPart>
</feature>
<keyword evidence="5" id="KW-0574">Periplasm</keyword>
<keyword evidence="4 9" id="KW-0479">Metal-binding</keyword>
<dbReference type="PIRSF" id="PIRSF000005">
    <property type="entry name" value="Cytochrome_c4"/>
    <property type="match status" value="1"/>
</dbReference>
<dbReference type="GO" id="GO:0020037">
    <property type="term" value="F:heme binding"/>
    <property type="evidence" value="ECO:0007669"/>
    <property type="project" value="InterPro"/>
</dbReference>
<evidence type="ECO:0000313" key="11">
    <source>
        <dbReference type="EMBL" id="MBB4021698.1"/>
    </source>
</evidence>
<evidence type="ECO:0000256" key="4">
    <source>
        <dbReference type="ARBA" id="ARBA00022723"/>
    </source>
</evidence>
<sequence>MPEVFPRLKPQPRAFARSFALCLVIWGGVAPVAAQQALPDPQAGGRLALQRCASCHTADGSRGMRSIPILQGQSADYTIKQLNDFRAGLRLNSVMQGLVGGLTESDIRNIAAFYAQKEFAPAPPPDAEQAALGEAIFHEGIETDDRSVTACVACHAPDPDARPEASPDLHGQHAAYTAQQLRAFRDRTRTNSEDMSGIMGGVSDDEIEAIAAYLAGLR</sequence>
<keyword evidence="3 8" id="KW-0349">Heme</keyword>
<dbReference type="PROSITE" id="PS51007">
    <property type="entry name" value="CYTC"/>
    <property type="match status" value="2"/>
</dbReference>
<dbReference type="GO" id="GO:0009055">
    <property type="term" value="F:electron transfer activity"/>
    <property type="evidence" value="ECO:0007669"/>
    <property type="project" value="InterPro"/>
</dbReference>
<feature type="binding site" description="axial binding residue" evidence="9">
    <location>
        <position position="195"/>
    </location>
    <ligand>
        <name>heme c</name>
        <dbReference type="ChEBI" id="CHEBI:61717"/>
        <label>2</label>
    </ligand>
    <ligandPart>
        <name>Fe</name>
        <dbReference type="ChEBI" id="CHEBI:18248"/>
    </ligandPart>
</feature>
<dbReference type="PANTHER" id="PTHR33751:SF9">
    <property type="entry name" value="CYTOCHROME C4"/>
    <property type="match status" value="1"/>
</dbReference>
<evidence type="ECO:0000256" key="1">
    <source>
        <dbReference type="ARBA" id="ARBA00004418"/>
    </source>
</evidence>
<evidence type="ECO:0000256" key="6">
    <source>
        <dbReference type="ARBA" id="ARBA00022982"/>
    </source>
</evidence>
<comment type="PTM">
    <text evidence="8">Binds 2 heme c groups covalently per subunit.</text>
</comment>
<dbReference type="PANTHER" id="PTHR33751">
    <property type="entry name" value="CBB3-TYPE CYTOCHROME C OXIDASE SUBUNIT FIXP"/>
    <property type="match status" value="1"/>
</dbReference>
<feature type="binding site" description="axial binding residue" evidence="9">
    <location>
        <position position="155"/>
    </location>
    <ligand>
        <name>heme c</name>
        <dbReference type="ChEBI" id="CHEBI:61717"/>
        <label>2</label>
    </ligand>
    <ligandPart>
        <name>Fe</name>
        <dbReference type="ChEBI" id="CHEBI:18248"/>
    </ligandPart>
</feature>
<keyword evidence="2" id="KW-0813">Transport</keyword>
<evidence type="ECO:0000313" key="12">
    <source>
        <dbReference type="Proteomes" id="UP000585681"/>
    </source>
</evidence>
<protein>
    <submittedName>
        <fullName evidence="11">Cytochrome c553</fullName>
    </submittedName>
</protein>
<dbReference type="GO" id="GO:0005506">
    <property type="term" value="F:iron ion binding"/>
    <property type="evidence" value="ECO:0007669"/>
    <property type="project" value="InterPro"/>
</dbReference>
<keyword evidence="12" id="KW-1185">Reference proteome</keyword>
<accession>A0A840CDT1</accession>
<evidence type="ECO:0000256" key="5">
    <source>
        <dbReference type="ARBA" id="ARBA00022764"/>
    </source>
</evidence>
<dbReference type="GO" id="GO:0042597">
    <property type="term" value="C:periplasmic space"/>
    <property type="evidence" value="ECO:0007669"/>
    <property type="project" value="UniProtKB-SubCell"/>
</dbReference>
<keyword evidence="7 9" id="KW-0408">Iron</keyword>
<evidence type="ECO:0000259" key="10">
    <source>
        <dbReference type="PROSITE" id="PS51007"/>
    </source>
</evidence>